<dbReference type="InterPro" id="IPR045584">
    <property type="entry name" value="Pilin-like"/>
</dbReference>
<keyword evidence="8" id="KW-0472">Membrane</keyword>
<keyword evidence="3" id="KW-1003">Cell membrane</keyword>
<accession>A0ABM8WQ09</accession>
<evidence type="ECO:0000256" key="8">
    <source>
        <dbReference type="ARBA" id="ARBA00023136"/>
    </source>
</evidence>
<evidence type="ECO:0000259" key="12">
    <source>
        <dbReference type="Pfam" id="PF12019"/>
    </source>
</evidence>
<keyword evidence="14" id="KW-1185">Reference proteome</keyword>
<proteinExistence type="inferred from homology"/>
<dbReference type="InterPro" id="IPR012902">
    <property type="entry name" value="N_methyl_site"/>
</dbReference>
<evidence type="ECO:0000256" key="11">
    <source>
        <dbReference type="SAM" id="MobiDB-lite"/>
    </source>
</evidence>
<dbReference type="Pfam" id="PF07963">
    <property type="entry name" value="N_methyl"/>
    <property type="match status" value="1"/>
</dbReference>
<organism evidence="13 14">
    <name type="scientific">Cupriavidus pampae</name>
    <dbReference type="NCBI Taxonomy" id="659251"/>
    <lineage>
        <taxon>Bacteria</taxon>
        <taxon>Pseudomonadati</taxon>
        <taxon>Pseudomonadota</taxon>
        <taxon>Betaproteobacteria</taxon>
        <taxon>Burkholderiales</taxon>
        <taxon>Burkholderiaceae</taxon>
        <taxon>Cupriavidus</taxon>
    </lineage>
</organism>
<feature type="compositionally biased region" description="Basic and acidic residues" evidence="11">
    <location>
        <begin position="106"/>
        <end position="122"/>
    </location>
</feature>
<comment type="caution">
    <text evidence="13">The sequence shown here is derived from an EMBL/GenBank/DDBJ whole genome shotgun (WGS) entry which is preliminary data.</text>
</comment>
<feature type="region of interest" description="Disordered" evidence="11">
    <location>
        <begin position="106"/>
        <end position="131"/>
    </location>
</feature>
<dbReference type="EMBL" id="CAJZAG010000003">
    <property type="protein sequence ID" value="CAG9169523.1"/>
    <property type="molecule type" value="Genomic_DNA"/>
</dbReference>
<evidence type="ECO:0000313" key="13">
    <source>
        <dbReference type="EMBL" id="CAG9169523.1"/>
    </source>
</evidence>
<comment type="subcellular location">
    <subcellularLocation>
        <location evidence="1">Cell inner membrane</location>
        <topology evidence="1">Single-pass membrane protein</topology>
    </subcellularLocation>
</comment>
<keyword evidence="5" id="KW-0997">Cell inner membrane</keyword>
<dbReference type="SUPFAM" id="SSF54523">
    <property type="entry name" value="Pili subunits"/>
    <property type="match status" value="1"/>
</dbReference>
<keyword evidence="7" id="KW-1133">Transmembrane helix</keyword>
<evidence type="ECO:0000256" key="5">
    <source>
        <dbReference type="ARBA" id="ARBA00022519"/>
    </source>
</evidence>
<keyword evidence="6" id="KW-0812">Transmembrane</keyword>
<feature type="domain" description="General secretion pathway GspH" evidence="12">
    <location>
        <begin position="44"/>
        <end position="167"/>
    </location>
</feature>
<dbReference type="InterPro" id="IPR022346">
    <property type="entry name" value="T2SS_GspH"/>
</dbReference>
<keyword evidence="4" id="KW-0488">Methylation</keyword>
<evidence type="ECO:0000313" key="14">
    <source>
        <dbReference type="Proteomes" id="UP000706525"/>
    </source>
</evidence>
<comment type="similarity">
    <text evidence="9">Belongs to the GSP H family.</text>
</comment>
<dbReference type="Proteomes" id="UP000706525">
    <property type="component" value="Unassembled WGS sequence"/>
</dbReference>
<dbReference type="NCBIfam" id="TIGR02532">
    <property type="entry name" value="IV_pilin_GFxxxE"/>
    <property type="match status" value="1"/>
</dbReference>
<evidence type="ECO:0000256" key="4">
    <source>
        <dbReference type="ARBA" id="ARBA00022481"/>
    </source>
</evidence>
<evidence type="ECO:0000256" key="1">
    <source>
        <dbReference type="ARBA" id="ARBA00004377"/>
    </source>
</evidence>
<dbReference type="Gene3D" id="3.55.40.10">
    <property type="entry name" value="minor pseudopilin epsh domain"/>
    <property type="match status" value="1"/>
</dbReference>
<name>A0ABM8WQ09_9BURK</name>
<evidence type="ECO:0000256" key="3">
    <source>
        <dbReference type="ARBA" id="ARBA00022475"/>
    </source>
</evidence>
<evidence type="ECO:0000256" key="7">
    <source>
        <dbReference type="ARBA" id="ARBA00022989"/>
    </source>
</evidence>
<evidence type="ECO:0000256" key="2">
    <source>
        <dbReference type="ARBA" id="ARBA00021549"/>
    </source>
</evidence>
<dbReference type="Pfam" id="PF12019">
    <property type="entry name" value="GspH"/>
    <property type="match status" value="1"/>
</dbReference>
<protein>
    <recommendedName>
        <fullName evidence="2">Type II secretion system protein H</fullName>
    </recommendedName>
    <alternativeName>
        <fullName evidence="10">General secretion pathway protein H</fullName>
    </alternativeName>
</protein>
<gene>
    <name evidence="13" type="ORF">LMG32289_01712</name>
</gene>
<sequence length="186" mass="20425">MIARRRTGLSLVECLVTLAVVAILAAIAYPTLRAIVAEQTVTHAADRLAASLALGRSTAVTQLADIVMLPLNGHASFDHGWQIVSIESPEAPLLVVPLQDRCLRVESRDPRREPRRDTRGGGRGEPASGIRWTAVGYSRSEHGGFHATTFVVRCHGAQRQVRLGAQGRIRICRPNIDHRNRERDCD</sequence>
<evidence type="ECO:0000256" key="9">
    <source>
        <dbReference type="ARBA" id="ARBA00025772"/>
    </source>
</evidence>
<evidence type="ECO:0000256" key="6">
    <source>
        <dbReference type="ARBA" id="ARBA00022692"/>
    </source>
</evidence>
<evidence type="ECO:0000256" key="10">
    <source>
        <dbReference type="ARBA" id="ARBA00030775"/>
    </source>
</evidence>
<reference evidence="13 14" key="1">
    <citation type="submission" date="2021-08" db="EMBL/GenBank/DDBJ databases">
        <authorList>
            <person name="Peeters C."/>
        </authorList>
    </citation>
    <scope>NUCLEOTIDE SEQUENCE [LARGE SCALE GENOMIC DNA]</scope>
    <source>
        <strain evidence="13 14">LMG 32289</strain>
    </source>
</reference>
<dbReference type="RefSeq" id="WP_223984871.1">
    <property type="nucleotide sequence ID" value="NZ_CAJZAG010000003.1"/>
</dbReference>